<evidence type="ECO:0000256" key="1">
    <source>
        <dbReference type="SAM" id="SignalP"/>
    </source>
</evidence>
<protein>
    <submittedName>
        <fullName evidence="2">Uncharacterized protein</fullName>
    </submittedName>
</protein>
<evidence type="ECO:0000313" key="3">
    <source>
        <dbReference type="Proteomes" id="UP000661691"/>
    </source>
</evidence>
<proteinExistence type="predicted"/>
<reference evidence="2" key="1">
    <citation type="submission" date="2020-09" db="EMBL/GenBank/DDBJ databases">
        <title>A novel bacterium of genus Hazenella, isolated from South China Sea.</title>
        <authorList>
            <person name="Huang H."/>
            <person name="Mo K."/>
            <person name="Hu Y."/>
        </authorList>
    </citation>
    <scope>NUCLEOTIDE SEQUENCE</scope>
    <source>
        <strain evidence="2">IB182357</strain>
    </source>
</reference>
<organism evidence="2 3">
    <name type="scientific">Polycladospora coralii</name>
    <dbReference type="NCBI Taxonomy" id="2771432"/>
    <lineage>
        <taxon>Bacteria</taxon>
        <taxon>Bacillati</taxon>
        <taxon>Bacillota</taxon>
        <taxon>Bacilli</taxon>
        <taxon>Bacillales</taxon>
        <taxon>Thermoactinomycetaceae</taxon>
        <taxon>Polycladospora</taxon>
    </lineage>
</organism>
<keyword evidence="1" id="KW-0732">Signal</keyword>
<feature type="chain" id="PRO_5037012080" evidence="1">
    <location>
        <begin position="29"/>
        <end position="100"/>
    </location>
</feature>
<dbReference type="RefSeq" id="WP_191139696.1">
    <property type="nucleotide sequence ID" value="NZ_JACXAG020000004.1"/>
</dbReference>
<name>A0A926RUG8_9BACL</name>
<dbReference type="Proteomes" id="UP000661691">
    <property type="component" value="Unassembled WGS sequence"/>
</dbReference>
<dbReference type="EMBL" id="JACXAH010000046">
    <property type="protein sequence ID" value="MBD1373920.1"/>
    <property type="molecule type" value="Genomic_DNA"/>
</dbReference>
<accession>A0A926RUG8</accession>
<sequence>MFKKSLLVFMLMATFMSTSLLSTNAVQAASPSVLAPGYIETGKFVTYPKTEYAHESKTPFTIWHEENRHSRLYGGYLKRTACYDQGAYIGCRYEGKIYRR</sequence>
<feature type="signal peptide" evidence="1">
    <location>
        <begin position="1"/>
        <end position="28"/>
    </location>
</feature>
<evidence type="ECO:0000313" key="2">
    <source>
        <dbReference type="EMBL" id="MBD1373920.1"/>
    </source>
</evidence>
<gene>
    <name evidence="2" type="ORF">IC620_16370</name>
</gene>
<keyword evidence="3" id="KW-1185">Reference proteome</keyword>
<comment type="caution">
    <text evidence="2">The sequence shown here is derived from an EMBL/GenBank/DDBJ whole genome shotgun (WGS) entry which is preliminary data.</text>
</comment>
<dbReference type="AlphaFoldDB" id="A0A926RUG8"/>